<feature type="signal peptide" evidence="1">
    <location>
        <begin position="1"/>
        <end position="21"/>
    </location>
</feature>
<protein>
    <recommendedName>
        <fullName evidence="2">SCP domain-containing protein</fullName>
    </recommendedName>
</protein>
<dbReference type="InterPro" id="IPR035940">
    <property type="entry name" value="CAP_sf"/>
</dbReference>
<evidence type="ECO:0000313" key="4">
    <source>
        <dbReference type="Proteomes" id="UP000723463"/>
    </source>
</evidence>
<sequence>MVKFTSIIVATVALFAASASAQISTAPLEVAARQLERRNVGPGSIVKRNDVSTAEQKTILDTHNKYRARHGAPPLTWNAQAADFGHNWIQACQFKHSGGKYGENLAAGYKNFKTGIDAWYNEVTKYNYKNPGFSMSTGHFTQVVWKGTTSVGCAKKFCPGSNWTIYICNYDAPGNYQGEYEQNVLPAK</sequence>
<dbReference type="FunFam" id="3.40.33.10:FF:000010">
    <property type="entry name" value="Predicted protein"/>
    <property type="match status" value="1"/>
</dbReference>
<dbReference type="PROSITE" id="PS01010">
    <property type="entry name" value="CRISP_2"/>
    <property type="match status" value="1"/>
</dbReference>
<feature type="chain" id="PRO_5040121941" description="SCP domain-containing protein" evidence="1">
    <location>
        <begin position="22"/>
        <end position="188"/>
    </location>
</feature>
<comment type="caution">
    <text evidence="3">The sequence shown here is derived from an EMBL/GenBank/DDBJ whole genome shotgun (WGS) entry which is preliminary data.</text>
</comment>
<evidence type="ECO:0000259" key="2">
    <source>
        <dbReference type="SMART" id="SM00198"/>
    </source>
</evidence>
<dbReference type="PANTHER" id="PTHR10334">
    <property type="entry name" value="CYSTEINE-RICH SECRETORY PROTEIN-RELATED"/>
    <property type="match status" value="1"/>
</dbReference>
<evidence type="ECO:0000256" key="1">
    <source>
        <dbReference type="SAM" id="SignalP"/>
    </source>
</evidence>
<organism evidence="3 4">
    <name type="scientific">Mortierella hygrophila</name>
    <dbReference type="NCBI Taxonomy" id="979708"/>
    <lineage>
        <taxon>Eukaryota</taxon>
        <taxon>Fungi</taxon>
        <taxon>Fungi incertae sedis</taxon>
        <taxon>Mucoromycota</taxon>
        <taxon>Mortierellomycotina</taxon>
        <taxon>Mortierellomycetes</taxon>
        <taxon>Mortierellales</taxon>
        <taxon>Mortierellaceae</taxon>
        <taxon>Mortierella</taxon>
    </lineage>
</organism>
<feature type="domain" description="SCP" evidence="2">
    <location>
        <begin position="54"/>
        <end position="178"/>
    </location>
</feature>
<dbReference type="Pfam" id="PF00188">
    <property type="entry name" value="CAP"/>
    <property type="match status" value="1"/>
</dbReference>
<name>A0A9P6FCX4_9FUNG</name>
<dbReference type="AlphaFoldDB" id="A0A9P6FCX4"/>
<dbReference type="Gene3D" id="3.40.33.10">
    <property type="entry name" value="CAP"/>
    <property type="match status" value="1"/>
</dbReference>
<evidence type="ECO:0000313" key="3">
    <source>
        <dbReference type="EMBL" id="KAF9547960.1"/>
    </source>
</evidence>
<keyword evidence="1" id="KW-0732">Signal</keyword>
<gene>
    <name evidence="3" type="ORF">EC957_007473</name>
</gene>
<dbReference type="GO" id="GO:0005576">
    <property type="term" value="C:extracellular region"/>
    <property type="evidence" value="ECO:0007669"/>
    <property type="project" value="InterPro"/>
</dbReference>
<dbReference type="Proteomes" id="UP000723463">
    <property type="component" value="Unassembled WGS sequence"/>
</dbReference>
<dbReference type="SMART" id="SM00198">
    <property type="entry name" value="SCP"/>
    <property type="match status" value="1"/>
</dbReference>
<reference evidence="3" key="1">
    <citation type="journal article" date="2020" name="Fungal Divers.">
        <title>Resolving the Mortierellaceae phylogeny through synthesis of multi-gene phylogenetics and phylogenomics.</title>
        <authorList>
            <person name="Vandepol N."/>
            <person name="Liber J."/>
            <person name="Desiro A."/>
            <person name="Na H."/>
            <person name="Kennedy M."/>
            <person name="Barry K."/>
            <person name="Grigoriev I.V."/>
            <person name="Miller A.N."/>
            <person name="O'Donnell K."/>
            <person name="Stajich J.E."/>
            <person name="Bonito G."/>
        </authorList>
    </citation>
    <scope>NUCLEOTIDE SEQUENCE</scope>
    <source>
        <strain evidence="3">NRRL 2591</strain>
    </source>
</reference>
<dbReference type="PRINTS" id="PR00837">
    <property type="entry name" value="V5TPXLIKE"/>
</dbReference>
<dbReference type="InterPro" id="IPR014044">
    <property type="entry name" value="CAP_dom"/>
</dbReference>
<accession>A0A9P6FCX4</accession>
<keyword evidence="4" id="KW-1185">Reference proteome</keyword>
<dbReference type="InterPro" id="IPR018244">
    <property type="entry name" value="Allrgn_V5/Tpx1_CS"/>
</dbReference>
<dbReference type="EMBL" id="JAAAXW010000035">
    <property type="protein sequence ID" value="KAF9547960.1"/>
    <property type="molecule type" value="Genomic_DNA"/>
</dbReference>
<dbReference type="InterPro" id="IPR001283">
    <property type="entry name" value="CRISP-related"/>
</dbReference>
<dbReference type="SUPFAM" id="SSF55797">
    <property type="entry name" value="PR-1-like"/>
    <property type="match status" value="1"/>
</dbReference>
<dbReference type="PROSITE" id="PS01009">
    <property type="entry name" value="CRISP_1"/>
    <property type="match status" value="1"/>
</dbReference>
<proteinExistence type="predicted"/>